<accession>A0A453K8N9</accession>
<reference evidence="1" key="4">
    <citation type="submission" date="2019-03" db="UniProtKB">
        <authorList>
            <consortium name="EnsemblPlants"/>
        </authorList>
    </citation>
    <scope>IDENTIFICATION</scope>
</reference>
<dbReference type="Gramene" id="AET5Gv20339300.5">
    <property type="protein sequence ID" value="AET5Gv20339300.5"/>
    <property type="gene ID" value="AET5Gv20339300"/>
</dbReference>
<proteinExistence type="predicted"/>
<reference evidence="2" key="2">
    <citation type="journal article" date="2017" name="Nat. Plants">
        <title>The Aegilops tauschii genome reveals multiple impacts of transposons.</title>
        <authorList>
            <person name="Zhao G."/>
            <person name="Zou C."/>
            <person name="Li K."/>
            <person name="Wang K."/>
            <person name="Li T."/>
            <person name="Gao L."/>
            <person name="Zhang X."/>
            <person name="Wang H."/>
            <person name="Yang Z."/>
            <person name="Liu X."/>
            <person name="Jiang W."/>
            <person name="Mao L."/>
            <person name="Kong X."/>
            <person name="Jiao Y."/>
            <person name="Jia J."/>
        </authorList>
    </citation>
    <scope>NUCLEOTIDE SEQUENCE [LARGE SCALE GENOMIC DNA]</scope>
    <source>
        <strain evidence="2">cv. AL8/78</strain>
    </source>
</reference>
<evidence type="ECO:0000313" key="1">
    <source>
        <dbReference type="EnsemblPlants" id="AET5Gv20339300.5"/>
    </source>
</evidence>
<organism evidence="1 2">
    <name type="scientific">Aegilops tauschii subsp. strangulata</name>
    <name type="common">Goatgrass</name>
    <dbReference type="NCBI Taxonomy" id="200361"/>
    <lineage>
        <taxon>Eukaryota</taxon>
        <taxon>Viridiplantae</taxon>
        <taxon>Streptophyta</taxon>
        <taxon>Embryophyta</taxon>
        <taxon>Tracheophyta</taxon>
        <taxon>Spermatophyta</taxon>
        <taxon>Magnoliopsida</taxon>
        <taxon>Liliopsida</taxon>
        <taxon>Poales</taxon>
        <taxon>Poaceae</taxon>
        <taxon>BOP clade</taxon>
        <taxon>Pooideae</taxon>
        <taxon>Triticodae</taxon>
        <taxon>Triticeae</taxon>
        <taxon>Triticinae</taxon>
        <taxon>Aegilops</taxon>
    </lineage>
</organism>
<dbReference type="Proteomes" id="UP000015105">
    <property type="component" value="Chromosome 5D"/>
</dbReference>
<keyword evidence="2" id="KW-1185">Reference proteome</keyword>
<sequence length="98" mass="11142">GMLLTENRLPHRRHRRNALRCRRQARLVPSFRRTTPGDLSRGHSFSSSLLVASEDLPGRDSSSCRIFLPDPILLTGEHPSAIKEFVQIVTCFFCLLLL</sequence>
<dbReference type="EnsemblPlants" id="AET5Gv20339300.5">
    <property type="protein sequence ID" value="AET5Gv20339300.5"/>
    <property type="gene ID" value="AET5Gv20339300"/>
</dbReference>
<dbReference type="AlphaFoldDB" id="A0A453K8N9"/>
<evidence type="ECO:0000313" key="2">
    <source>
        <dbReference type="Proteomes" id="UP000015105"/>
    </source>
</evidence>
<protein>
    <submittedName>
        <fullName evidence="1">Uncharacterized protein</fullName>
    </submittedName>
</protein>
<name>A0A453K8N9_AEGTS</name>
<reference evidence="2" key="1">
    <citation type="journal article" date="2014" name="Science">
        <title>Ancient hybridizations among the ancestral genomes of bread wheat.</title>
        <authorList>
            <consortium name="International Wheat Genome Sequencing Consortium,"/>
            <person name="Marcussen T."/>
            <person name="Sandve S.R."/>
            <person name="Heier L."/>
            <person name="Spannagl M."/>
            <person name="Pfeifer M."/>
            <person name="Jakobsen K.S."/>
            <person name="Wulff B.B."/>
            <person name="Steuernagel B."/>
            <person name="Mayer K.F."/>
            <person name="Olsen O.A."/>
        </authorList>
    </citation>
    <scope>NUCLEOTIDE SEQUENCE [LARGE SCALE GENOMIC DNA]</scope>
    <source>
        <strain evidence="2">cv. AL8/78</strain>
    </source>
</reference>
<reference evidence="1" key="3">
    <citation type="journal article" date="2017" name="Nature">
        <title>Genome sequence of the progenitor of the wheat D genome Aegilops tauschii.</title>
        <authorList>
            <person name="Luo M.C."/>
            <person name="Gu Y.Q."/>
            <person name="Puiu D."/>
            <person name="Wang H."/>
            <person name="Twardziok S.O."/>
            <person name="Deal K.R."/>
            <person name="Huo N."/>
            <person name="Zhu T."/>
            <person name="Wang L."/>
            <person name="Wang Y."/>
            <person name="McGuire P.E."/>
            <person name="Liu S."/>
            <person name="Long H."/>
            <person name="Ramasamy R.K."/>
            <person name="Rodriguez J.C."/>
            <person name="Van S.L."/>
            <person name="Yuan L."/>
            <person name="Wang Z."/>
            <person name="Xia Z."/>
            <person name="Xiao L."/>
            <person name="Anderson O.D."/>
            <person name="Ouyang S."/>
            <person name="Liang Y."/>
            <person name="Zimin A.V."/>
            <person name="Pertea G."/>
            <person name="Qi P."/>
            <person name="Bennetzen J.L."/>
            <person name="Dai X."/>
            <person name="Dawson M.W."/>
            <person name="Muller H.G."/>
            <person name="Kugler K."/>
            <person name="Rivarola-Duarte L."/>
            <person name="Spannagl M."/>
            <person name="Mayer K.F.X."/>
            <person name="Lu F.H."/>
            <person name="Bevan M.W."/>
            <person name="Leroy P."/>
            <person name="Li P."/>
            <person name="You F.M."/>
            <person name="Sun Q."/>
            <person name="Liu Z."/>
            <person name="Lyons E."/>
            <person name="Wicker T."/>
            <person name="Salzberg S.L."/>
            <person name="Devos K.M."/>
            <person name="Dvorak J."/>
        </authorList>
    </citation>
    <scope>NUCLEOTIDE SEQUENCE [LARGE SCALE GENOMIC DNA]</scope>
    <source>
        <strain evidence="1">cv. AL8/78</strain>
    </source>
</reference>
<reference evidence="1" key="5">
    <citation type="journal article" date="2021" name="G3 (Bethesda)">
        <title>Aegilops tauschii genome assembly Aet v5.0 features greater sequence contiguity and improved annotation.</title>
        <authorList>
            <person name="Wang L."/>
            <person name="Zhu T."/>
            <person name="Rodriguez J.C."/>
            <person name="Deal K.R."/>
            <person name="Dubcovsky J."/>
            <person name="McGuire P.E."/>
            <person name="Lux T."/>
            <person name="Spannagl M."/>
            <person name="Mayer K.F.X."/>
            <person name="Baldrich P."/>
            <person name="Meyers B.C."/>
            <person name="Huo N."/>
            <person name="Gu Y.Q."/>
            <person name="Zhou H."/>
            <person name="Devos K.M."/>
            <person name="Bennetzen J.L."/>
            <person name="Unver T."/>
            <person name="Budak H."/>
            <person name="Gulick P.J."/>
            <person name="Galiba G."/>
            <person name="Kalapos B."/>
            <person name="Nelson D.R."/>
            <person name="Li P."/>
            <person name="You F.M."/>
            <person name="Luo M.C."/>
            <person name="Dvorak J."/>
        </authorList>
    </citation>
    <scope>NUCLEOTIDE SEQUENCE [LARGE SCALE GENOMIC DNA]</scope>
    <source>
        <strain evidence="1">cv. AL8/78</strain>
    </source>
</reference>